<keyword evidence="5" id="KW-0418">Kinase</keyword>
<keyword evidence="7" id="KW-0812">Transmembrane</keyword>
<evidence type="ECO:0000256" key="4">
    <source>
        <dbReference type="ARBA" id="ARBA00022679"/>
    </source>
</evidence>
<evidence type="ECO:0000256" key="2">
    <source>
        <dbReference type="ARBA" id="ARBA00012438"/>
    </source>
</evidence>
<dbReference type="InterPro" id="IPR036890">
    <property type="entry name" value="HATPase_C_sf"/>
</dbReference>
<evidence type="ECO:0000256" key="5">
    <source>
        <dbReference type="ARBA" id="ARBA00022777"/>
    </source>
</evidence>
<evidence type="ECO:0000259" key="8">
    <source>
        <dbReference type="SMART" id="SM00387"/>
    </source>
</evidence>
<dbReference type="AlphaFoldDB" id="Q1H4T1"/>
<evidence type="ECO:0000313" key="9">
    <source>
        <dbReference type="EMBL" id="ABE48506.1"/>
    </source>
</evidence>
<dbReference type="SMART" id="SM00387">
    <property type="entry name" value="HATPase_c"/>
    <property type="match status" value="1"/>
</dbReference>
<keyword evidence="10" id="KW-1185">Reference proteome</keyword>
<dbReference type="Pfam" id="PF02518">
    <property type="entry name" value="HATPase_c"/>
    <property type="match status" value="1"/>
</dbReference>
<sequence length="629" mass="70810">MRYATPMPACLTSRLPRSPAALGFSSRSGQISHLPKYRQSVDISSIVTKLRHFIIRDPSRLMAILSNSHNFPRPSASTLQQWMLGLMLLSFHGVLLWGFEDPLQKGLLLCHYGLFLIWQPIWQTKEKLSPQAILLFAAGGILLTLFVSWWLLAIWLSALFGLLGGRVFSATARASRHSYLFAATYLLSVLLLWVIPHLLDADTTLQVTEFLMLYLLPILPLVILFLHVKQETHQHAPILDFFYTLLLFLLSVTLILSIFTLSRTTEADYAEVVVWVVFGLAAVLLLASWLWNPRAGFSGIGQLLSRYLLSVGLPFERWIKNIAELAERETSAREFMQAAMSEVEALPWVVGGKWRTEDDQGEFGAPAPYFADLAFHDFHLTLYSRWPLTPALTMHLKLLAQILGEFHEAKRREEALLQNTYMQAIYETGARLTHDMKNIVQSMSALCSAAEQATEADNERLVALIRKQLPLLNQRLALTIDKLGAPRNENTRMLPLLEWWDNLQQRYAGSRISFSETISTEADPTIDSEVWDSVVDNLLQNALAKSRHEPDISISASLMVGNQKFVEIADSGNPMPAEVATNLFRKRIRSEGGLGIGLYQAGRQAQQAGYQLALVENNPGAVRFRLEMA</sequence>
<dbReference type="HOGENOM" id="CLU_488137_0_0_4"/>
<dbReference type="GO" id="GO:0000160">
    <property type="term" value="P:phosphorelay signal transduction system"/>
    <property type="evidence" value="ECO:0007669"/>
    <property type="project" value="UniProtKB-KW"/>
</dbReference>
<dbReference type="Gene3D" id="3.30.565.10">
    <property type="entry name" value="Histidine kinase-like ATPase, C-terminal domain"/>
    <property type="match status" value="1"/>
</dbReference>
<evidence type="ECO:0000256" key="1">
    <source>
        <dbReference type="ARBA" id="ARBA00000085"/>
    </source>
</evidence>
<dbReference type="eggNOG" id="COG0642">
    <property type="taxonomic scope" value="Bacteria"/>
</dbReference>
<dbReference type="SUPFAM" id="SSF55874">
    <property type="entry name" value="ATPase domain of HSP90 chaperone/DNA topoisomerase II/histidine kinase"/>
    <property type="match status" value="1"/>
</dbReference>
<evidence type="ECO:0000313" key="10">
    <source>
        <dbReference type="Proteomes" id="UP000002440"/>
    </source>
</evidence>
<dbReference type="InterPro" id="IPR050980">
    <property type="entry name" value="2C_sensor_his_kinase"/>
</dbReference>
<evidence type="ECO:0000256" key="7">
    <source>
        <dbReference type="SAM" id="Phobius"/>
    </source>
</evidence>
<dbReference type="GO" id="GO:0004673">
    <property type="term" value="F:protein histidine kinase activity"/>
    <property type="evidence" value="ECO:0007669"/>
    <property type="project" value="UniProtKB-EC"/>
</dbReference>
<dbReference type="PANTHER" id="PTHR44936:SF9">
    <property type="entry name" value="SENSOR PROTEIN CREC"/>
    <property type="match status" value="1"/>
</dbReference>
<keyword evidence="6" id="KW-0902">Two-component regulatory system</keyword>
<feature type="domain" description="Histidine kinase/HSP90-like ATPase" evidence="8">
    <location>
        <begin position="526"/>
        <end position="629"/>
    </location>
</feature>
<keyword evidence="3" id="KW-0597">Phosphoprotein</keyword>
<comment type="catalytic activity">
    <reaction evidence="1">
        <text>ATP + protein L-histidine = ADP + protein N-phospho-L-histidine.</text>
        <dbReference type="EC" id="2.7.13.3"/>
    </reaction>
</comment>
<name>Q1H4T1_METFK</name>
<keyword evidence="9" id="KW-0547">Nucleotide-binding</keyword>
<dbReference type="EMBL" id="CP000284">
    <property type="protein sequence ID" value="ABE48506.1"/>
    <property type="molecule type" value="Genomic_DNA"/>
</dbReference>
<dbReference type="KEGG" id="mfa:Mfla_0235"/>
<dbReference type="GO" id="GO:0005524">
    <property type="term" value="F:ATP binding"/>
    <property type="evidence" value="ECO:0007669"/>
    <property type="project" value="UniProtKB-KW"/>
</dbReference>
<proteinExistence type="predicted"/>
<dbReference type="Proteomes" id="UP000002440">
    <property type="component" value="Chromosome"/>
</dbReference>
<protein>
    <recommendedName>
        <fullName evidence="2">histidine kinase</fullName>
        <ecNumber evidence="2">2.7.13.3</ecNumber>
    </recommendedName>
</protein>
<organism evidence="9 10">
    <name type="scientific">Methylobacillus flagellatus (strain ATCC 51484 / DSM 6875 / VKM B-1610 / KT)</name>
    <dbReference type="NCBI Taxonomy" id="265072"/>
    <lineage>
        <taxon>Bacteria</taxon>
        <taxon>Pseudomonadati</taxon>
        <taxon>Pseudomonadota</taxon>
        <taxon>Betaproteobacteria</taxon>
        <taxon>Nitrosomonadales</taxon>
        <taxon>Methylophilaceae</taxon>
        <taxon>Methylobacillus</taxon>
    </lineage>
</organism>
<reference evidence="9 10" key="1">
    <citation type="submission" date="2006-03" db="EMBL/GenBank/DDBJ databases">
        <title>Complete sequence of Methylobacillus flagellatus KT.</title>
        <authorList>
            <consortium name="US DOE Joint Genome Institute"/>
            <person name="Copeland A."/>
            <person name="Lucas S."/>
            <person name="Lapidus A."/>
            <person name="Barry K."/>
            <person name="Detter J.C."/>
            <person name="Glavina del Rio T."/>
            <person name="Hammon N."/>
            <person name="Israni S."/>
            <person name="Dalin E."/>
            <person name="Tice H."/>
            <person name="Pitluck S."/>
            <person name="Brettin T."/>
            <person name="Bruce D."/>
            <person name="Han C."/>
            <person name="Tapia R."/>
            <person name="Saunders E."/>
            <person name="Gilna P."/>
            <person name="Schmutz J."/>
            <person name="Larimer F."/>
            <person name="Land M."/>
            <person name="Kyrpides N."/>
            <person name="Anderson I."/>
            <person name="Richardson P."/>
        </authorList>
    </citation>
    <scope>NUCLEOTIDE SEQUENCE [LARGE SCALE GENOMIC DNA]</scope>
    <source>
        <strain evidence="10">KT / ATCC 51484 / DSM 6875</strain>
    </source>
</reference>
<evidence type="ECO:0000256" key="3">
    <source>
        <dbReference type="ARBA" id="ARBA00022553"/>
    </source>
</evidence>
<feature type="transmembrane region" description="Helical" evidence="7">
    <location>
        <begin position="240"/>
        <end position="260"/>
    </location>
</feature>
<feature type="transmembrane region" description="Helical" evidence="7">
    <location>
        <begin position="211"/>
        <end position="228"/>
    </location>
</feature>
<keyword evidence="7" id="KW-1133">Transmembrane helix</keyword>
<feature type="transmembrane region" description="Helical" evidence="7">
    <location>
        <begin position="134"/>
        <end position="158"/>
    </location>
</feature>
<dbReference type="PANTHER" id="PTHR44936">
    <property type="entry name" value="SENSOR PROTEIN CREC"/>
    <property type="match status" value="1"/>
</dbReference>
<keyword evidence="4" id="KW-0808">Transferase</keyword>
<feature type="transmembrane region" description="Helical" evidence="7">
    <location>
        <begin position="272"/>
        <end position="291"/>
    </location>
</feature>
<dbReference type="STRING" id="265072.Mfla_0235"/>
<accession>Q1H4T1</accession>
<keyword evidence="9" id="KW-0067">ATP-binding</keyword>
<keyword evidence="7" id="KW-0472">Membrane</keyword>
<dbReference type="OrthoDB" id="9177708at2"/>
<evidence type="ECO:0000256" key="6">
    <source>
        <dbReference type="ARBA" id="ARBA00023012"/>
    </source>
</evidence>
<dbReference type="EC" id="2.7.13.3" evidence="2"/>
<feature type="transmembrane region" description="Helical" evidence="7">
    <location>
        <begin position="179"/>
        <end position="199"/>
    </location>
</feature>
<gene>
    <name evidence="9" type="ordered locus">Mfla_0235</name>
</gene>
<dbReference type="InterPro" id="IPR003594">
    <property type="entry name" value="HATPase_dom"/>
</dbReference>